<dbReference type="Proteomes" id="UP000029224">
    <property type="component" value="Unassembled WGS sequence"/>
</dbReference>
<gene>
    <name evidence="2" type="ORF">JCM19240_3824</name>
</gene>
<organism evidence="2 3">
    <name type="scientific">Vibrio maritimus</name>
    <dbReference type="NCBI Taxonomy" id="990268"/>
    <lineage>
        <taxon>Bacteria</taxon>
        <taxon>Pseudomonadati</taxon>
        <taxon>Pseudomonadota</taxon>
        <taxon>Gammaproteobacteria</taxon>
        <taxon>Vibrionales</taxon>
        <taxon>Vibrionaceae</taxon>
        <taxon>Vibrio</taxon>
    </lineage>
</organism>
<dbReference type="InterPro" id="IPR012338">
    <property type="entry name" value="Beta-lactam/transpept-like"/>
</dbReference>
<dbReference type="Gene3D" id="3.40.710.10">
    <property type="entry name" value="DD-peptidase/beta-lactamase superfamily"/>
    <property type="match status" value="1"/>
</dbReference>
<evidence type="ECO:0000313" key="3">
    <source>
        <dbReference type="Proteomes" id="UP000029224"/>
    </source>
</evidence>
<dbReference type="AlphaFoldDB" id="A0A090TC25"/>
<dbReference type="PANTHER" id="PTHR43283">
    <property type="entry name" value="BETA-LACTAMASE-RELATED"/>
    <property type="match status" value="1"/>
</dbReference>
<dbReference type="InterPro" id="IPR001466">
    <property type="entry name" value="Beta-lactam-related"/>
</dbReference>
<dbReference type="SUPFAM" id="SSF56601">
    <property type="entry name" value="beta-lactamase/transpeptidase-like"/>
    <property type="match status" value="1"/>
</dbReference>
<sequence>MTITSRVPVGINEVHNLHSVTKSFVATLVFIAIDEGKIGSLNDSVFGYFPDYQQPDRAAKQRITIKNMLDMSTGYALNELSVPYTSYANPNRRHVNAKDLRKVFLNEKLAFEPGSKFVYSGMSTVGLSKVIEAVYDKPFAKVMKEKLFNPLGITDYQWIPQYGSGEPGADWGLRLRSRDMEKFGRMWLNKGMFNGQQVVAKHWLNEVRKSEFPGYKTGYGMHFWHVNEAGNALAAFGHGEQYIVVLPHKNAVIVTTAGNYHIQGQPTLELVTEIANNL</sequence>
<dbReference type="EMBL" id="BBMT01000013">
    <property type="protein sequence ID" value="GAL36858.1"/>
    <property type="molecule type" value="Genomic_DNA"/>
</dbReference>
<dbReference type="Pfam" id="PF00144">
    <property type="entry name" value="Beta-lactamase"/>
    <property type="match status" value="1"/>
</dbReference>
<keyword evidence="2" id="KW-0378">Hydrolase</keyword>
<proteinExistence type="predicted"/>
<reference evidence="2 3" key="2">
    <citation type="submission" date="2014-09" db="EMBL/GenBank/DDBJ databases">
        <authorList>
            <consortium name="NBRP consortium"/>
            <person name="Sawabe T."/>
            <person name="Meirelles P."/>
            <person name="Nakanishi M."/>
            <person name="Sayaka M."/>
            <person name="Hattori M."/>
            <person name="Ohkuma M."/>
        </authorList>
    </citation>
    <scope>NUCLEOTIDE SEQUENCE [LARGE SCALE GENOMIC DNA]</scope>
    <source>
        <strain evidence="2 3">JCM 19240</strain>
    </source>
</reference>
<evidence type="ECO:0000259" key="1">
    <source>
        <dbReference type="Pfam" id="PF00144"/>
    </source>
</evidence>
<accession>A0A090TC25</accession>
<dbReference type="PANTHER" id="PTHR43283:SF7">
    <property type="entry name" value="BETA-LACTAMASE-RELATED DOMAIN-CONTAINING PROTEIN"/>
    <property type="match status" value="1"/>
</dbReference>
<dbReference type="InterPro" id="IPR050789">
    <property type="entry name" value="Diverse_Enzym_Activities"/>
</dbReference>
<keyword evidence="3" id="KW-1185">Reference proteome</keyword>
<evidence type="ECO:0000313" key="2">
    <source>
        <dbReference type="EMBL" id="GAL36858.1"/>
    </source>
</evidence>
<name>A0A090TC25_9VIBR</name>
<reference evidence="2 3" key="1">
    <citation type="submission" date="2014-09" db="EMBL/GenBank/DDBJ databases">
        <title>Vibrio maritimus JCM 19240. (C210) whole genome shotgun sequence.</title>
        <authorList>
            <person name="Sawabe T."/>
            <person name="Meirelles P."/>
            <person name="Nakanishi M."/>
            <person name="Sayaka M."/>
            <person name="Hattori M."/>
            <person name="Ohkuma M."/>
        </authorList>
    </citation>
    <scope>NUCLEOTIDE SEQUENCE [LARGE SCALE GENOMIC DNA]</scope>
    <source>
        <strain evidence="2 3">JCM 19240</strain>
    </source>
</reference>
<protein>
    <submittedName>
        <fullName evidence="2">6-aminohexanoate-dimer hydrolase</fullName>
        <ecNumber evidence="2">3.5.1.46</ecNumber>
    </submittedName>
</protein>
<dbReference type="EC" id="3.5.1.46" evidence="2"/>
<comment type="caution">
    <text evidence="2">The sequence shown here is derived from an EMBL/GenBank/DDBJ whole genome shotgun (WGS) entry which is preliminary data.</text>
</comment>
<dbReference type="GO" id="GO:0019875">
    <property type="term" value="F:6-aminohexanoate-dimer hydrolase activity"/>
    <property type="evidence" value="ECO:0007669"/>
    <property type="project" value="UniProtKB-EC"/>
</dbReference>
<feature type="domain" description="Beta-lactamase-related" evidence="1">
    <location>
        <begin position="5"/>
        <end position="255"/>
    </location>
</feature>